<evidence type="ECO:0000313" key="2">
    <source>
        <dbReference type="EMBL" id="SPC86074.1"/>
    </source>
</evidence>
<feature type="compositionally biased region" description="Basic and acidic residues" evidence="1">
    <location>
        <begin position="46"/>
        <end position="60"/>
    </location>
</feature>
<protein>
    <submittedName>
        <fullName evidence="3">Uncharacterized protein</fullName>
    </submittedName>
</protein>
<reference evidence="3" key="1">
    <citation type="submission" date="2018-02" db="EMBL/GenBank/DDBJ databases">
        <authorList>
            <person name="Cohen D.B."/>
            <person name="Kent A.D."/>
        </authorList>
    </citation>
    <scope>NUCLEOTIDE SEQUENCE</scope>
</reference>
<evidence type="ECO:0000256" key="1">
    <source>
        <dbReference type="SAM" id="MobiDB-lite"/>
    </source>
</evidence>
<feature type="region of interest" description="Disordered" evidence="1">
    <location>
        <begin position="1"/>
        <end position="23"/>
    </location>
</feature>
<dbReference type="EMBL" id="OIVN01003586">
    <property type="protein sequence ID" value="SPD12280.1"/>
    <property type="molecule type" value="Genomic_DNA"/>
</dbReference>
<evidence type="ECO:0000313" key="3">
    <source>
        <dbReference type="EMBL" id="SPD12280.1"/>
    </source>
</evidence>
<sequence>MERQPSMKLDLHLTPSEAEPKTMTRDQYELARAAAVIAYMQKNKLPRMETVEDKPEKSTKSEPAAEDAEQKPMPQA</sequence>
<dbReference type="AlphaFoldDB" id="A0A2N9HKM6"/>
<feature type="region of interest" description="Disordered" evidence="1">
    <location>
        <begin position="45"/>
        <end position="76"/>
    </location>
</feature>
<name>A0A2N9HKM6_FAGSY</name>
<feature type="compositionally biased region" description="Basic and acidic residues" evidence="1">
    <location>
        <begin position="1"/>
        <end position="11"/>
    </location>
</feature>
<accession>A0A2N9HKM6</accession>
<dbReference type="EMBL" id="OIVN01000824">
    <property type="protein sequence ID" value="SPC86074.1"/>
    <property type="molecule type" value="Genomic_DNA"/>
</dbReference>
<gene>
    <name evidence="2" type="ORF">FSB_LOCUS13956</name>
    <name evidence="3" type="ORF">FSB_LOCUS40162</name>
</gene>
<proteinExistence type="predicted"/>
<organism evidence="3">
    <name type="scientific">Fagus sylvatica</name>
    <name type="common">Beechnut</name>
    <dbReference type="NCBI Taxonomy" id="28930"/>
    <lineage>
        <taxon>Eukaryota</taxon>
        <taxon>Viridiplantae</taxon>
        <taxon>Streptophyta</taxon>
        <taxon>Embryophyta</taxon>
        <taxon>Tracheophyta</taxon>
        <taxon>Spermatophyta</taxon>
        <taxon>Magnoliopsida</taxon>
        <taxon>eudicotyledons</taxon>
        <taxon>Gunneridae</taxon>
        <taxon>Pentapetalae</taxon>
        <taxon>rosids</taxon>
        <taxon>fabids</taxon>
        <taxon>Fagales</taxon>
        <taxon>Fagaceae</taxon>
        <taxon>Fagus</taxon>
    </lineage>
</organism>